<evidence type="ECO:0000313" key="7">
    <source>
        <dbReference type="EMBL" id="TVY45189.1"/>
    </source>
</evidence>
<keyword evidence="8" id="KW-1185">Reference proteome</keyword>
<comment type="similarity">
    <text evidence="2">Belongs to the ACC deaminase/D-cysteine desulfhydrase family.</text>
</comment>
<dbReference type="SUPFAM" id="SSF53686">
    <property type="entry name" value="Tryptophan synthase beta subunit-like PLP-dependent enzymes"/>
    <property type="match status" value="1"/>
</dbReference>
<proteinExistence type="inferred from homology"/>
<sequence>MIKLPFPFSDIPRKQLLYSHPSAIEPLNRLTEELFPRNFPSGSKAPPSTKLWIKREDSNSGLAFGGNKIRKLEYVIPDAVSSGATTLVTTGGLQSNHMRQVAAAAARCGLKTRLLPNDRVKPVAPEYHKLGNIQMTSLLSAKHSPHDSEVNKVMKACNDDGEVPYWIPSGASTHPLGGLGYARFAFEILSQEQELNTYFDTIILPCAGGSTLGGMLAGFKLLEKTNEPPIDPNRKPRKPLGIDAHANVPGQLEVQVLGIAKNTAIKIGLSRSDIQEQDVVIDERWNAGKYGFVDEQTKAGMKLLARLEGILTDPVYTGKALTGVIGKARLGELEESQNALFVHTGGVPTLSAYPDVR</sequence>
<dbReference type="Proteomes" id="UP000443090">
    <property type="component" value="Unassembled WGS sequence"/>
</dbReference>
<evidence type="ECO:0000256" key="5">
    <source>
        <dbReference type="PIRSR" id="PIRSR006278-2"/>
    </source>
</evidence>
<reference evidence="7 8" key="1">
    <citation type="submission" date="2018-05" db="EMBL/GenBank/DDBJ databases">
        <title>Genome sequencing and assembly of the regulated plant pathogen Lachnellula willkommii and related sister species for the development of diagnostic species identification markers.</title>
        <authorList>
            <person name="Giroux E."/>
            <person name="Bilodeau G."/>
        </authorList>
    </citation>
    <scope>NUCLEOTIDE SEQUENCE [LARGE SCALE GENOMIC DNA]</scope>
    <source>
        <strain evidence="7 8">CBS 160.35</strain>
    </source>
</reference>
<feature type="modified residue" description="N6-(pyridoxal phosphate)lysine" evidence="5">
    <location>
        <position position="68"/>
    </location>
</feature>
<evidence type="ECO:0000313" key="8">
    <source>
        <dbReference type="Proteomes" id="UP000443090"/>
    </source>
</evidence>
<evidence type="ECO:0000256" key="1">
    <source>
        <dbReference type="ARBA" id="ARBA00001933"/>
    </source>
</evidence>
<gene>
    <name evidence="7" type="primary">acdS</name>
    <name evidence="7" type="ORF">LOCC1_G004584</name>
</gene>
<dbReference type="EMBL" id="QGMI01000205">
    <property type="protein sequence ID" value="TVY45189.1"/>
    <property type="molecule type" value="Genomic_DNA"/>
</dbReference>
<dbReference type="PANTHER" id="PTHR43780:SF2">
    <property type="entry name" value="1-AMINOCYCLOPROPANE-1-CARBOXYLATE DEAMINASE-RELATED"/>
    <property type="match status" value="1"/>
</dbReference>
<comment type="caution">
    <text evidence="7">The sequence shown here is derived from an EMBL/GenBank/DDBJ whole genome shotgun (WGS) entry which is preliminary data.</text>
</comment>
<protein>
    <submittedName>
        <fullName evidence="7">1-aminocyclopropane-1-carboxylate deaminase</fullName>
    </submittedName>
</protein>
<organism evidence="7 8">
    <name type="scientific">Lachnellula occidentalis</name>
    <dbReference type="NCBI Taxonomy" id="215460"/>
    <lineage>
        <taxon>Eukaryota</taxon>
        <taxon>Fungi</taxon>
        <taxon>Dikarya</taxon>
        <taxon>Ascomycota</taxon>
        <taxon>Pezizomycotina</taxon>
        <taxon>Leotiomycetes</taxon>
        <taxon>Helotiales</taxon>
        <taxon>Lachnaceae</taxon>
        <taxon>Lachnellula</taxon>
    </lineage>
</organism>
<dbReference type="PANTHER" id="PTHR43780">
    <property type="entry name" value="1-AMINOCYCLOPROPANE-1-CARBOXYLATE DEAMINASE-RELATED"/>
    <property type="match status" value="1"/>
</dbReference>
<evidence type="ECO:0000256" key="2">
    <source>
        <dbReference type="ARBA" id="ARBA00008639"/>
    </source>
</evidence>
<dbReference type="InterPro" id="IPR001926">
    <property type="entry name" value="TrpB-like_PALP"/>
</dbReference>
<dbReference type="InterPro" id="IPR027278">
    <property type="entry name" value="ACCD_DCysDesulf"/>
</dbReference>
<dbReference type="Gene3D" id="3.40.50.1100">
    <property type="match status" value="2"/>
</dbReference>
<dbReference type="GO" id="GO:0019148">
    <property type="term" value="F:D-cysteine desulfhydrase activity"/>
    <property type="evidence" value="ECO:0007669"/>
    <property type="project" value="TreeGrafter"/>
</dbReference>
<name>A0A8H8S211_9HELO</name>
<accession>A0A8H8S211</accession>
<evidence type="ECO:0000256" key="3">
    <source>
        <dbReference type="ARBA" id="ARBA00022898"/>
    </source>
</evidence>
<evidence type="ECO:0000256" key="4">
    <source>
        <dbReference type="PIRSR" id="PIRSR006278-1"/>
    </source>
</evidence>
<evidence type="ECO:0000259" key="6">
    <source>
        <dbReference type="Pfam" id="PF00291"/>
    </source>
</evidence>
<dbReference type="InterPro" id="IPR036052">
    <property type="entry name" value="TrpB-like_PALP_sf"/>
</dbReference>
<dbReference type="Pfam" id="PF00291">
    <property type="entry name" value="PALP"/>
    <property type="match status" value="1"/>
</dbReference>
<comment type="cofactor">
    <cofactor evidence="1">
        <name>pyridoxal 5'-phosphate</name>
        <dbReference type="ChEBI" id="CHEBI:597326"/>
    </cofactor>
</comment>
<feature type="active site" description="Nucleophile" evidence="4">
    <location>
        <position position="95"/>
    </location>
</feature>
<feature type="domain" description="Tryptophan synthase beta chain-like PALP" evidence="6">
    <location>
        <begin position="49"/>
        <end position="345"/>
    </location>
</feature>
<keyword evidence="3 5" id="KW-0663">Pyridoxal phosphate</keyword>
<dbReference type="PIRSF" id="PIRSF006278">
    <property type="entry name" value="ACCD_DCysDesulf"/>
    <property type="match status" value="1"/>
</dbReference>
<dbReference type="AlphaFoldDB" id="A0A8H8S211"/>
<dbReference type="OrthoDB" id="10266364at2759"/>